<organism evidence="2 3">
    <name type="scientific">Salinispira pacifica</name>
    <dbReference type="NCBI Taxonomy" id="1307761"/>
    <lineage>
        <taxon>Bacteria</taxon>
        <taxon>Pseudomonadati</taxon>
        <taxon>Spirochaetota</taxon>
        <taxon>Spirochaetia</taxon>
        <taxon>Spirochaetales</taxon>
        <taxon>Spirochaetaceae</taxon>
        <taxon>Salinispira</taxon>
    </lineage>
</organism>
<feature type="domain" description="PSP1 C-terminal" evidence="1">
    <location>
        <begin position="90"/>
        <end position="175"/>
    </location>
</feature>
<dbReference type="KEGG" id="slr:L21SP2_1369"/>
<evidence type="ECO:0000313" key="2">
    <source>
        <dbReference type="EMBL" id="AHC14768.1"/>
    </source>
</evidence>
<dbReference type="STRING" id="1307761.L21SP2_1369"/>
<dbReference type="PANTHER" id="PTHR43830">
    <property type="entry name" value="PROTEIN PSP1"/>
    <property type="match status" value="1"/>
</dbReference>
<proteinExistence type="predicted"/>
<gene>
    <name evidence="2" type="ORF">L21SP2_1369</name>
</gene>
<dbReference type="HOGENOM" id="CLU_033149_2_0_12"/>
<dbReference type="PANTHER" id="PTHR43830:SF3">
    <property type="entry name" value="PROTEIN PSP1"/>
    <property type="match status" value="1"/>
</dbReference>
<dbReference type="OrthoDB" id="9779344at2"/>
<dbReference type="RefSeq" id="WP_024267691.1">
    <property type="nucleotide sequence ID" value="NC_023035.1"/>
</dbReference>
<dbReference type="GO" id="GO:0005737">
    <property type="term" value="C:cytoplasm"/>
    <property type="evidence" value="ECO:0007669"/>
    <property type="project" value="TreeGrafter"/>
</dbReference>
<dbReference type="PATRIC" id="fig|1307761.3.peg.1362"/>
<dbReference type="InterPro" id="IPR007557">
    <property type="entry name" value="PSP1_C"/>
</dbReference>
<evidence type="ECO:0000313" key="3">
    <source>
        <dbReference type="Proteomes" id="UP000018680"/>
    </source>
</evidence>
<dbReference type="EMBL" id="CP006939">
    <property type="protein sequence ID" value="AHC14768.1"/>
    <property type="molecule type" value="Genomic_DNA"/>
</dbReference>
<accession>V5WG42</accession>
<dbReference type="NCBIfam" id="NF041131">
    <property type="entry name" value="RicT_YaaT_fam"/>
    <property type="match status" value="1"/>
</dbReference>
<sequence>MSCTPSQEFTDNEKLLSENRYEYVALKVLHTNDVQYCRNSAEVKTGSHYIIPTKYGPDLALAIGSTDSCVNCSLNGSKENGENGDGPRLIEIIEEAGPEDMEAYSQNLERSKEAFQITQELIGHHNLNMKLVRIHFVLRESRIVFFFTSEKRVDFRALVRDLVSHFRARIELRQIGVRDEARMVGGRGVCGRALCCNAIGENLEPVSIKMAKTQKLSLNSQKISGPCGRLLCCLAFEYKTYQKEQEGFPREGQWLELKPGEKVRISEVNILSKKVCAYSKDGVRMEFPGEDIQYTRGENLWRYHAPEIEPEDLL</sequence>
<keyword evidence="3" id="KW-1185">Reference proteome</keyword>
<dbReference type="InterPro" id="IPR047767">
    <property type="entry name" value="PSP1-like"/>
</dbReference>
<protein>
    <submittedName>
        <fullName evidence="2">Signal peptidase-like protein</fullName>
    </submittedName>
</protein>
<dbReference type="Pfam" id="PF04468">
    <property type="entry name" value="PSP1"/>
    <property type="match status" value="1"/>
</dbReference>
<dbReference type="PROSITE" id="PS51411">
    <property type="entry name" value="PSP1_C"/>
    <property type="match status" value="1"/>
</dbReference>
<reference evidence="2 3" key="1">
    <citation type="journal article" date="2015" name="Stand. Genomic Sci.">
        <title>Complete genome sequence and description of Salinispira pacifica gen. nov., sp. nov., a novel spirochaete isolated form a hypersaline microbial mat.</title>
        <authorList>
            <person name="Ben Hania W."/>
            <person name="Joseph M."/>
            <person name="Schumann P."/>
            <person name="Bunk B."/>
            <person name="Fiebig A."/>
            <person name="Sproer C."/>
            <person name="Klenk H.P."/>
            <person name="Fardeau M.L."/>
            <person name="Spring S."/>
        </authorList>
    </citation>
    <scope>NUCLEOTIDE SEQUENCE [LARGE SCALE GENOMIC DNA]</scope>
    <source>
        <strain evidence="2 3">L21-RPul-D2</strain>
    </source>
</reference>
<evidence type="ECO:0000259" key="1">
    <source>
        <dbReference type="PROSITE" id="PS51411"/>
    </source>
</evidence>
<name>V5WG42_9SPIO</name>
<dbReference type="eggNOG" id="COG1774">
    <property type="taxonomic scope" value="Bacteria"/>
</dbReference>
<dbReference type="Proteomes" id="UP000018680">
    <property type="component" value="Chromosome"/>
</dbReference>
<dbReference type="AlphaFoldDB" id="V5WG42"/>